<reference evidence="2" key="1">
    <citation type="submission" date="2014-11" db="EMBL/GenBank/DDBJ databases">
        <authorList>
            <person name="Otto D Thomas"/>
            <person name="Naeem Raeece"/>
        </authorList>
    </citation>
    <scope>NUCLEOTIDE SEQUENCE</scope>
</reference>
<feature type="compositionally biased region" description="Basic and acidic residues" evidence="1">
    <location>
        <begin position="607"/>
        <end position="622"/>
    </location>
</feature>
<gene>
    <name evidence="2" type="ORF">Cvel_5704</name>
</gene>
<feature type="compositionally biased region" description="Low complexity" evidence="1">
    <location>
        <begin position="570"/>
        <end position="582"/>
    </location>
</feature>
<evidence type="ECO:0000313" key="2">
    <source>
        <dbReference type="EMBL" id="CEM38865.1"/>
    </source>
</evidence>
<evidence type="ECO:0000256" key="1">
    <source>
        <dbReference type="SAM" id="MobiDB-lite"/>
    </source>
</evidence>
<feature type="compositionally biased region" description="Basic and acidic residues" evidence="1">
    <location>
        <begin position="551"/>
        <end position="569"/>
    </location>
</feature>
<feature type="compositionally biased region" description="Low complexity" evidence="1">
    <location>
        <begin position="250"/>
        <end position="267"/>
    </location>
</feature>
<sequence length="751" mass="82844">MSVDQASRKLSTNTDKATAPAPSPTNPTSALPSSSISQRNGEDLKESVNDARRRRTTFEESTDETSKSVPSPFEPSQEGIQFFPEPGLSTAEGGQRGEGFRQQQQQPDATFPHTSDPFRASRHNLQEDAPTTTEEKAEQPDASKIVSLNRTIEHQQLPGSTEQPLRNSSGASSQTKTPSDFPFPLTAENKNPPRNEPQFSSPSQGPEKNTAEENAQEENAQEEALPPKDFVQQNETTDTGDFESTGPFLSVSSPIGGSNSSSNSNDNNVKRSSHPTASDGSFSALQSALGEQSDPPSPPVSVSVPVSRLTRYCNMSTLVDHLNEEGPKALQGFDVSRGVNKTGYWNLLTIMKPWVLGDVPPSLSPSPPANSEGREAVDCSRKEYEAVFTGKRRSSADLLVVDLYMHSWDLQTLELRLEEEWSGVDLFFLYEYPLTLLGWPRPQVLREALGGLPRFSKFWEKVIVFEEPLKGRVKALEGTLDGQKMNFKIDADIEKSMVEALSKFLKSDEWQTQIPGLFVFSEKGKQNAERFRTVFKKYKDSDALKGGSGKEGAERKGKRGISETVKEAARSAARAKQIAQQKVESARRLRNRHGRSLQGTHPQGGPSEKKEGEELHESEKKPVAGFVAVTGDGDEIVRGITLRHVKSCELKGTAQWPLFAPSLIFKGSFAWPKETMGDAACTRGGLTEGKESGGFHNLRRHVWKLGPRVSWLETVLTAGDTLRGQDRNFCRSREACIQFRKVSSRPLRPEL</sequence>
<feature type="compositionally biased region" description="Basic and acidic residues" evidence="1">
    <location>
        <begin position="40"/>
        <end position="51"/>
    </location>
</feature>
<name>A0A0G4H506_9ALVE</name>
<feature type="compositionally biased region" description="Polar residues" evidence="1">
    <location>
        <begin position="197"/>
        <end position="207"/>
    </location>
</feature>
<feature type="region of interest" description="Disordered" evidence="1">
    <location>
        <begin position="1"/>
        <end position="281"/>
    </location>
</feature>
<feature type="compositionally biased region" description="Polar residues" evidence="1">
    <location>
        <begin position="157"/>
        <end position="178"/>
    </location>
</feature>
<accession>A0A0G4H506</accession>
<proteinExistence type="predicted"/>
<organism evidence="2">
    <name type="scientific">Chromera velia CCMP2878</name>
    <dbReference type="NCBI Taxonomy" id="1169474"/>
    <lineage>
        <taxon>Eukaryota</taxon>
        <taxon>Sar</taxon>
        <taxon>Alveolata</taxon>
        <taxon>Colpodellida</taxon>
        <taxon>Chromeraceae</taxon>
        <taxon>Chromera</taxon>
    </lineage>
</organism>
<feature type="compositionally biased region" description="Polar residues" evidence="1">
    <location>
        <begin position="1"/>
        <end position="16"/>
    </location>
</feature>
<protein>
    <submittedName>
        <fullName evidence="2">Uncharacterized protein</fullName>
    </submittedName>
</protein>
<feature type="compositionally biased region" description="Low complexity" evidence="1">
    <location>
        <begin position="26"/>
        <end position="35"/>
    </location>
</feature>
<dbReference type="VEuPathDB" id="CryptoDB:Cvel_5704"/>
<feature type="region of interest" description="Disordered" evidence="1">
    <location>
        <begin position="542"/>
        <end position="624"/>
    </location>
</feature>
<dbReference type="EMBL" id="CDMZ01001887">
    <property type="protein sequence ID" value="CEM38865.1"/>
    <property type="molecule type" value="Genomic_DNA"/>
</dbReference>
<dbReference type="AlphaFoldDB" id="A0A0G4H506"/>